<dbReference type="GO" id="GO:0005783">
    <property type="term" value="C:endoplasmic reticulum"/>
    <property type="evidence" value="ECO:0007669"/>
    <property type="project" value="TreeGrafter"/>
</dbReference>
<dbReference type="Gene3D" id="1.20.120.550">
    <property type="entry name" value="Membrane associated eicosanoid/glutathione metabolism-like domain"/>
    <property type="match status" value="1"/>
</dbReference>
<comment type="subcellular location">
    <subcellularLocation>
        <location evidence="1">Membrane</location>
        <topology evidence="1">Multi-pass membrane protein</topology>
    </subcellularLocation>
</comment>
<dbReference type="PANTHER" id="PTHR10250">
    <property type="entry name" value="MICROSOMAL GLUTATHIONE S-TRANSFERASE"/>
    <property type="match status" value="1"/>
</dbReference>
<dbReference type="Pfam" id="PF01124">
    <property type="entry name" value="MAPEG"/>
    <property type="match status" value="1"/>
</dbReference>
<evidence type="ECO:0000256" key="2">
    <source>
        <dbReference type="ARBA" id="ARBA00022692"/>
    </source>
</evidence>
<evidence type="ECO:0008006" key="8">
    <source>
        <dbReference type="Google" id="ProtNLM"/>
    </source>
</evidence>
<keyword evidence="3 5" id="KW-1133">Transmembrane helix</keyword>
<evidence type="ECO:0000256" key="1">
    <source>
        <dbReference type="ARBA" id="ARBA00004141"/>
    </source>
</evidence>
<reference evidence="6 7" key="1">
    <citation type="submission" date="2015-01" db="EMBL/GenBank/DDBJ databases">
        <title>The Genome Sequence of Exophiala sideris CBS121828.</title>
        <authorList>
            <consortium name="The Broad Institute Genomics Platform"/>
            <person name="Cuomo C."/>
            <person name="de Hoog S."/>
            <person name="Gorbushina A."/>
            <person name="Stielow B."/>
            <person name="Teixiera M."/>
            <person name="Abouelleil A."/>
            <person name="Chapman S.B."/>
            <person name="Priest M."/>
            <person name="Young S.K."/>
            <person name="Wortman J."/>
            <person name="Nusbaum C."/>
            <person name="Birren B."/>
        </authorList>
    </citation>
    <scope>NUCLEOTIDE SEQUENCE [LARGE SCALE GENOMIC DNA]</scope>
    <source>
        <strain evidence="6 7">CBS 121828</strain>
    </source>
</reference>
<dbReference type="SUPFAM" id="SSF161084">
    <property type="entry name" value="MAPEG domain-like"/>
    <property type="match status" value="1"/>
</dbReference>
<keyword evidence="2 5" id="KW-0812">Transmembrane</keyword>
<keyword evidence="4 5" id="KW-0472">Membrane</keyword>
<dbReference type="AlphaFoldDB" id="A0A0D1YAW5"/>
<dbReference type="STRING" id="1016849.A0A0D1YAW5"/>
<dbReference type="GO" id="GO:0005635">
    <property type="term" value="C:nuclear envelope"/>
    <property type="evidence" value="ECO:0007669"/>
    <property type="project" value="TreeGrafter"/>
</dbReference>
<dbReference type="PANTHER" id="PTHR10250:SF26">
    <property type="entry name" value="GLUTATHIONE S-TRANSFERASE 3, MITOCHONDRIAL"/>
    <property type="match status" value="1"/>
</dbReference>
<gene>
    <name evidence="6" type="ORF">PV11_07653</name>
</gene>
<dbReference type="GO" id="GO:0004602">
    <property type="term" value="F:glutathione peroxidase activity"/>
    <property type="evidence" value="ECO:0007669"/>
    <property type="project" value="TreeGrafter"/>
</dbReference>
<organism evidence="6 7">
    <name type="scientific">Exophiala sideris</name>
    <dbReference type="NCBI Taxonomy" id="1016849"/>
    <lineage>
        <taxon>Eukaryota</taxon>
        <taxon>Fungi</taxon>
        <taxon>Dikarya</taxon>
        <taxon>Ascomycota</taxon>
        <taxon>Pezizomycotina</taxon>
        <taxon>Eurotiomycetes</taxon>
        <taxon>Chaetothyriomycetidae</taxon>
        <taxon>Chaetothyriales</taxon>
        <taxon>Herpotrichiellaceae</taxon>
        <taxon>Exophiala</taxon>
    </lineage>
</organism>
<name>A0A0D1YAW5_9EURO</name>
<dbReference type="EMBL" id="KN846953">
    <property type="protein sequence ID" value="KIV80132.1"/>
    <property type="molecule type" value="Genomic_DNA"/>
</dbReference>
<dbReference type="OrthoDB" id="410651at2759"/>
<dbReference type="Proteomes" id="UP000053599">
    <property type="component" value="Unassembled WGS sequence"/>
</dbReference>
<evidence type="ECO:0000256" key="3">
    <source>
        <dbReference type="ARBA" id="ARBA00022989"/>
    </source>
</evidence>
<accession>A0A0D1YAW5</accession>
<dbReference type="InterPro" id="IPR001129">
    <property type="entry name" value="Membr-assoc_MAPEG"/>
</dbReference>
<evidence type="ECO:0000256" key="5">
    <source>
        <dbReference type="SAM" id="Phobius"/>
    </source>
</evidence>
<evidence type="ECO:0000256" key="4">
    <source>
        <dbReference type="ARBA" id="ARBA00023136"/>
    </source>
</evidence>
<sequence length="149" mass="16331">MVYTLTVPDNYGYVVFVALGLTPLLAFAQGNVSGLLRKPAKVPYPNPYASEQQAKENQAAYKFNCAQRSHANLLENMPQTMIMSLFAGLEYPTATAALGAGWLVFRIIYAYGYIQSQKPHGKGRLNGSGFWLMQAGLWGLCCATALKMI</sequence>
<dbReference type="GO" id="GO:0016020">
    <property type="term" value="C:membrane"/>
    <property type="evidence" value="ECO:0007669"/>
    <property type="project" value="UniProtKB-SubCell"/>
</dbReference>
<proteinExistence type="predicted"/>
<protein>
    <recommendedName>
        <fullName evidence="8">Glutathione S-transferase</fullName>
    </recommendedName>
</protein>
<feature type="transmembrane region" description="Helical" evidence="5">
    <location>
        <begin position="85"/>
        <end position="109"/>
    </location>
</feature>
<evidence type="ECO:0000313" key="7">
    <source>
        <dbReference type="Proteomes" id="UP000053599"/>
    </source>
</evidence>
<evidence type="ECO:0000313" key="6">
    <source>
        <dbReference type="EMBL" id="KIV80132.1"/>
    </source>
</evidence>
<dbReference type="GO" id="GO:0004364">
    <property type="term" value="F:glutathione transferase activity"/>
    <property type="evidence" value="ECO:0007669"/>
    <property type="project" value="TreeGrafter"/>
</dbReference>
<dbReference type="HOGENOM" id="CLU_110291_1_1_1"/>
<feature type="transmembrane region" description="Helical" evidence="5">
    <location>
        <begin position="12"/>
        <end position="32"/>
    </location>
</feature>
<dbReference type="InterPro" id="IPR050997">
    <property type="entry name" value="MAPEG"/>
</dbReference>
<dbReference type="InterPro" id="IPR023352">
    <property type="entry name" value="MAPEG-like_dom_sf"/>
</dbReference>